<reference evidence="2" key="1">
    <citation type="journal article" date="2023" name="Nat. Plants">
        <title>Single-cell RNA sequencing provides a high-resolution roadmap for understanding the multicellular compartmentation of specialized metabolism.</title>
        <authorList>
            <person name="Sun S."/>
            <person name="Shen X."/>
            <person name="Li Y."/>
            <person name="Li Y."/>
            <person name="Wang S."/>
            <person name="Li R."/>
            <person name="Zhang H."/>
            <person name="Shen G."/>
            <person name="Guo B."/>
            <person name="Wei J."/>
            <person name="Xu J."/>
            <person name="St-Pierre B."/>
            <person name="Chen S."/>
            <person name="Sun C."/>
        </authorList>
    </citation>
    <scope>NUCLEOTIDE SEQUENCE [LARGE SCALE GENOMIC DNA]</scope>
</reference>
<proteinExistence type="predicted"/>
<accession>A0ACC0B7F5</accession>
<gene>
    <name evidence="1" type="ORF">M9H77_18434</name>
</gene>
<dbReference type="EMBL" id="CM044704">
    <property type="protein sequence ID" value="KAI5668581.1"/>
    <property type="molecule type" value="Genomic_DNA"/>
</dbReference>
<dbReference type="Proteomes" id="UP001060085">
    <property type="component" value="Linkage Group LG04"/>
</dbReference>
<comment type="caution">
    <text evidence="1">The sequence shown here is derived from an EMBL/GenBank/DDBJ whole genome shotgun (WGS) entry which is preliminary data.</text>
</comment>
<evidence type="ECO:0000313" key="1">
    <source>
        <dbReference type="EMBL" id="KAI5668581.1"/>
    </source>
</evidence>
<keyword evidence="2" id="KW-1185">Reference proteome</keyword>
<sequence length="105" mass="11551">MSATGKCTYHGSIRDILELSNSGNVGWPTVGGRSPSLVPVASFSPVFAFILRLLHREAPKTRIEVFGPQKDFGLKPISNGRLPLSSTIEDFPKRQLRDSSGRIER</sequence>
<protein>
    <submittedName>
        <fullName evidence="1">Uncharacterized protein</fullName>
    </submittedName>
</protein>
<name>A0ACC0B7F5_CATRO</name>
<organism evidence="1 2">
    <name type="scientific">Catharanthus roseus</name>
    <name type="common">Madagascar periwinkle</name>
    <name type="synonym">Vinca rosea</name>
    <dbReference type="NCBI Taxonomy" id="4058"/>
    <lineage>
        <taxon>Eukaryota</taxon>
        <taxon>Viridiplantae</taxon>
        <taxon>Streptophyta</taxon>
        <taxon>Embryophyta</taxon>
        <taxon>Tracheophyta</taxon>
        <taxon>Spermatophyta</taxon>
        <taxon>Magnoliopsida</taxon>
        <taxon>eudicotyledons</taxon>
        <taxon>Gunneridae</taxon>
        <taxon>Pentapetalae</taxon>
        <taxon>asterids</taxon>
        <taxon>lamiids</taxon>
        <taxon>Gentianales</taxon>
        <taxon>Apocynaceae</taxon>
        <taxon>Rauvolfioideae</taxon>
        <taxon>Vinceae</taxon>
        <taxon>Catharanthinae</taxon>
        <taxon>Catharanthus</taxon>
    </lineage>
</organism>
<evidence type="ECO:0000313" key="2">
    <source>
        <dbReference type="Proteomes" id="UP001060085"/>
    </source>
</evidence>